<dbReference type="Proteomes" id="UP000789831">
    <property type="component" value="Unassembled WGS sequence"/>
</dbReference>
<dbReference type="AlphaFoldDB" id="A0A9N9CF39"/>
<dbReference type="FunFam" id="3.40.50.150:FF:000027">
    <property type="entry name" value="Protein-L-isoaspartate O-methyltransferase"/>
    <property type="match status" value="1"/>
</dbReference>
<gene>
    <name evidence="10" type="ORF">AGERDE_LOCUS8882</name>
</gene>
<dbReference type="CDD" id="cd02440">
    <property type="entry name" value="AdoMet_MTases"/>
    <property type="match status" value="1"/>
</dbReference>
<comment type="caution">
    <text evidence="10">The sequence shown here is derived from an EMBL/GenBank/DDBJ whole genome shotgun (WGS) entry which is preliminary data.</text>
</comment>
<protein>
    <recommendedName>
        <fullName evidence="3">protein-L-isoaspartate(D-aspartate) O-methyltransferase</fullName>
        <ecNumber evidence="3">2.1.1.77</ecNumber>
    </recommendedName>
</protein>
<dbReference type="CDD" id="cd09212">
    <property type="entry name" value="PUB"/>
    <property type="match status" value="1"/>
</dbReference>
<dbReference type="SUPFAM" id="SSF143503">
    <property type="entry name" value="PUG domain-like"/>
    <property type="match status" value="1"/>
</dbReference>
<accession>A0A9N9CF39</accession>
<feature type="domain" description="PUB" evidence="9">
    <location>
        <begin position="53"/>
        <end position="118"/>
    </location>
</feature>
<evidence type="ECO:0000256" key="5">
    <source>
        <dbReference type="ARBA" id="ARBA00022603"/>
    </source>
</evidence>
<evidence type="ECO:0000313" key="11">
    <source>
        <dbReference type="Proteomes" id="UP000789831"/>
    </source>
</evidence>
<feature type="compositionally biased region" description="Basic and acidic residues" evidence="8">
    <location>
        <begin position="18"/>
        <end position="30"/>
    </location>
</feature>
<evidence type="ECO:0000256" key="7">
    <source>
        <dbReference type="ARBA" id="ARBA00022691"/>
    </source>
</evidence>
<dbReference type="PANTHER" id="PTHR11579">
    <property type="entry name" value="PROTEIN-L-ISOASPARTATE O-METHYLTRANSFERASE"/>
    <property type="match status" value="1"/>
</dbReference>
<dbReference type="InterPro" id="IPR018997">
    <property type="entry name" value="PUB_domain"/>
</dbReference>
<dbReference type="SUPFAM" id="SSF53335">
    <property type="entry name" value="S-adenosyl-L-methionine-dependent methyltransferases"/>
    <property type="match status" value="1"/>
</dbReference>
<evidence type="ECO:0000256" key="4">
    <source>
        <dbReference type="ARBA" id="ARBA00022490"/>
    </source>
</evidence>
<feature type="compositionally biased region" description="Polar residues" evidence="8">
    <location>
        <begin position="1"/>
        <end position="11"/>
    </location>
</feature>
<dbReference type="PANTHER" id="PTHR11579:SF0">
    <property type="entry name" value="PROTEIN-L-ISOASPARTATE(D-ASPARTATE) O-METHYLTRANSFERASE"/>
    <property type="match status" value="1"/>
</dbReference>
<keyword evidence="7" id="KW-0949">S-adenosyl-L-methionine</keyword>
<dbReference type="InterPro" id="IPR036339">
    <property type="entry name" value="PUB-like_dom_sf"/>
</dbReference>
<dbReference type="Pfam" id="PF01135">
    <property type="entry name" value="PCMT"/>
    <property type="match status" value="1"/>
</dbReference>
<dbReference type="Gene3D" id="1.20.58.2190">
    <property type="match status" value="1"/>
</dbReference>
<dbReference type="InterPro" id="IPR000682">
    <property type="entry name" value="PCMT"/>
</dbReference>
<keyword evidence="11" id="KW-1185">Reference proteome</keyword>
<dbReference type="Gene3D" id="3.40.50.150">
    <property type="entry name" value="Vaccinia Virus protein VP39"/>
    <property type="match status" value="1"/>
</dbReference>
<dbReference type="GO" id="GO:0004719">
    <property type="term" value="F:protein-L-isoaspartate (D-aspartate) O-methyltransferase activity"/>
    <property type="evidence" value="ECO:0007669"/>
    <property type="project" value="UniProtKB-EC"/>
</dbReference>
<dbReference type="PROSITE" id="PS01279">
    <property type="entry name" value="PCMT"/>
    <property type="match status" value="1"/>
</dbReference>
<dbReference type="OrthoDB" id="73890at2759"/>
<evidence type="ECO:0000313" key="10">
    <source>
        <dbReference type="EMBL" id="CAG8596630.1"/>
    </source>
</evidence>
<dbReference type="EMBL" id="CAJVPL010002023">
    <property type="protein sequence ID" value="CAG8596630.1"/>
    <property type="molecule type" value="Genomic_DNA"/>
</dbReference>
<dbReference type="GO" id="GO:0005737">
    <property type="term" value="C:cytoplasm"/>
    <property type="evidence" value="ECO:0007669"/>
    <property type="project" value="UniProtKB-SubCell"/>
</dbReference>
<reference evidence="10" key="1">
    <citation type="submission" date="2021-06" db="EMBL/GenBank/DDBJ databases">
        <authorList>
            <person name="Kallberg Y."/>
            <person name="Tangrot J."/>
            <person name="Rosling A."/>
        </authorList>
    </citation>
    <scope>NUCLEOTIDE SEQUENCE</scope>
    <source>
        <strain evidence="10">MT106</strain>
    </source>
</reference>
<comment type="subcellular location">
    <subcellularLocation>
        <location evidence="1">Cytoplasm</location>
    </subcellularLocation>
</comment>
<evidence type="ECO:0000259" key="9">
    <source>
        <dbReference type="Pfam" id="PF09409"/>
    </source>
</evidence>
<feature type="region of interest" description="Disordered" evidence="8">
    <location>
        <begin position="160"/>
        <end position="192"/>
    </location>
</feature>
<dbReference type="InterPro" id="IPR029063">
    <property type="entry name" value="SAM-dependent_MTases_sf"/>
</dbReference>
<evidence type="ECO:0000256" key="3">
    <source>
        <dbReference type="ARBA" id="ARBA00011890"/>
    </source>
</evidence>
<dbReference type="SMART" id="SM00580">
    <property type="entry name" value="PUG"/>
    <property type="match status" value="1"/>
</dbReference>
<keyword evidence="6" id="KW-0808">Transferase</keyword>
<evidence type="ECO:0000256" key="2">
    <source>
        <dbReference type="ARBA" id="ARBA00005369"/>
    </source>
</evidence>
<evidence type="ECO:0000256" key="6">
    <source>
        <dbReference type="ARBA" id="ARBA00022679"/>
    </source>
</evidence>
<dbReference type="NCBIfam" id="TIGR00080">
    <property type="entry name" value="pimt"/>
    <property type="match status" value="1"/>
</dbReference>
<evidence type="ECO:0000256" key="1">
    <source>
        <dbReference type="ARBA" id="ARBA00004496"/>
    </source>
</evidence>
<keyword evidence="5" id="KW-0489">Methyltransferase</keyword>
<sequence length="457" mass="51673">MSTQSNIPNTNIRKKAKDIKPKIKRPETEDQKVQKKLSNILITQIYRENSANVAYKCIETLLKVIDNIKKDPLEVKYRRLGVDKPLVRNNLRNVKGGMEFLVAIGFRRSVKDFKEVFSLEIPKPADNSNEIDDDKLWIQTSDLEIAHELLQESLNKALERKETHERMLEKEKQEEGKRKEEQSRQREDDLDREQANLNTGFKLGELQNPNSSNNGTKDASFKRLFLSMAWFSSASSNEGLVNNLKRAKIINSPRVDAAMKAVDRGNYVDFEPYQDSPQSIGYGATISAPHMHGYALESLEKFMQPGAKVLDVGSGSGYLTACMAEMVGPEGTAVGLEHIPELVKLAEKNVQKDHPEFLESKRIKFVQGDGRKGYPVDAPYDCIHVGAAASRTPQALLDQLKTPGRKLYDTYRLFIPVGTSSQDIYQIDKDENGNITKKRLMGVMYVPLTDAEKQLNR</sequence>
<evidence type="ECO:0000256" key="8">
    <source>
        <dbReference type="SAM" id="MobiDB-lite"/>
    </source>
</evidence>
<feature type="region of interest" description="Disordered" evidence="8">
    <location>
        <begin position="1"/>
        <end position="30"/>
    </location>
</feature>
<name>A0A9N9CF39_9GLOM</name>
<comment type="similarity">
    <text evidence="2">Belongs to the methyltransferase superfamily. L-isoaspartyl/D-aspartyl protein methyltransferase family.</text>
</comment>
<dbReference type="GO" id="GO:0032259">
    <property type="term" value="P:methylation"/>
    <property type="evidence" value="ECO:0007669"/>
    <property type="project" value="UniProtKB-KW"/>
</dbReference>
<proteinExistence type="inferred from homology"/>
<keyword evidence="4" id="KW-0963">Cytoplasm</keyword>
<organism evidence="10 11">
    <name type="scientific">Ambispora gerdemannii</name>
    <dbReference type="NCBI Taxonomy" id="144530"/>
    <lineage>
        <taxon>Eukaryota</taxon>
        <taxon>Fungi</taxon>
        <taxon>Fungi incertae sedis</taxon>
        <taxon>Mucoromycota</taxon>
        <taxon>Glomeromycotina</taxon>
        <taxon>Glomeromycetes</taxon>
        <taxon>Archaeosporales</taxon>
        <taxon>Ambisporaceae</taxon>
        <taxon>Ambispora</taxon>
    </lineage>
</organism>
<dbReference type="Pfam" id="PF09409">
    <property type="entry name" value="PUB"/>
    <property type="match status" value="1"/>
</dbReference>
<dbReference type="EC" id="2.1.1.77" evidence="3"/>